<dbReference type="Proteomes" id="UP000751224">
    <property type="component" value="Unassembled WGS sequence"/>
</dbReference>
<dbReference type="AlphaFoldDB" id="A0A943I3I7"/>
<dbReference type="Pfam" id="PF09560">
    <property type="entry name" value="Spore_YunB"/>
    <property type="match status" value="1"/>
</dbReference>
<gene>
    <name evidence="1" type="ORF">KHX14_07065</name>
</gene>
<sequence>MKRKYLLIILVIIVIIYFISGRITPIIKKIADKEINRFCQMIINNVELPIEVDHQKLVNIKRSGDTIVSINFDTSYASDIGAQIVDELEKIFYTIEAGKYKKKDNSIYQLKLEEVSKNNGIIASVHLGILANNPFLADFGPKINIKYKSISAITSSLDKEIKSYGVNHIMISLNIIVKIKLMVLVPFYGEEFNKSYDYPLIMEIIEGEVPNWYQN</sequence>
<proteinExistence type="predicted"/>
<dbReference type="PIRSF" id="PIRSF021383">
    <property type="entry name" value="YunB"/>
    <property type="match status" value="1"/>
</dbReference>
<dbReference type="RefSeq" id="WP_303887440.1">
    <property type="nucleotide sequence ID" value="NZ_JAGZCC010000038.1"/>
</dbReference>
<reference evidence="1" key="1">
    <citation type="submission" date="2021-02" db="EMBL/GenBank/DDBJ databases">
        <title>Infant gut strain persistence is associated with maternal origin, phylogeny, and functional potential including surface adhesion and iron acquisition.</title>
        <authorList>
            <person name="Lou Y.C."/>
        </authorList>
    </citation>
    <scope>NUCLEOTIDE SEQUENCE</scope>
    <source>
        <strain evidence="1">L3_108_000G1_dasL3_108_000G1_metabat.metabat.11</strain>
    </source>
</reference>
<name>A0A943I3I7_9FIRM</name>
<dbReference type="EMBL" id="JAGZCC010000038">
    <property type="protein sequence ID" value="MBS5588563.1"/>
    <property type="molecule type" value="Genomic_DNA"/>
</dbReference>
<protein>
    <submittedName>
        <fullName evidence="1">Sporulation protein YunB</fullName>
    </submittedName>
</protein>
<organism evidence="1 2">
    <name type="scientific">Thomasclavelia spiroformis</name>
    <dbReference type="NCBI Taxonomy" id="29348"/>
    <lineage>
        <taxon>Bacteria</taxon>
        <taxon>Bacillati</taxon>
        <taxon>Bacillota</taxon>
        <taxon>Erysipelotrichia</taxon>
        <taxon>Erysipelotrichales</taxon>
        <taxon>Coprobacillaceae</taxon>
        <taxon>Thomasclavelia</taxon>
    </lineage>
</organism>
<evidence type="ECO:0000313" key="2">
    <source>
        <dbReference type="Proteomes" id="UP000751224"/>
    </source>
</evidence>
<accession>A0A943I3I7</accession>
<dbReference type="InterPro" id="IPR014197">
    <property type="entry name" value="Sporulation_prot_YunB"/>
</dbReference>
<comment type="caution">
    <text evidence="1">The sequence shown here is derived from an EMBL/GenBank/DDBJ whole genome shotgun (WGS) entry which is preliminary data.</text>
</comment>
<evidence type="ECO:0000313" key="1">
    <source>
        <dbReference type="EMBL" id="MBS5588563.1"/>
    </source>
</evidence>